<evidence type="ECO:0008006" key="4">
    <source>
        <dbReference type="Google" id="ProtNLM"/>
    </source>
</evidence>
<keyword evidence="3" id="KW-1185">Reference proteome</keyword>
<sequence>MKVQGSSFVVCGMFVLVHTLAHASCGSAACAINTQWEQGIQPPGIAVDLRYEYIKQDQLREGASKTLKGAGEALEKQTTNRNLVTTLDYMLDANWSFALSAPIVSRDHTHVLNDTQETESWNFSKLGDVLVTGRYQPSVEAFQNFRYGFKFGVKLPTGSTDIVNSEGAKAERALQPGTGSTDALLGAFVHQALPNTSGGWFVQAVWQHAITTYDNFTPGDRIAIDLGLNYPLSEKWGVLLQLNALHKNRDAGTNAEPDLSGGTYVFVSPGLSYALGPHSQVYGFIQKPVYQYVNGVQLTADLTAVIGVRHHF</sequence>
<protein>
    <recommendedName>
        <fullName evidence="4">Outer membrane beta-barrel porin/alpha-amylase</fullName>
    </recommendedName>
</protein>
<dbReference type="SUPFAM" id="SSF56935">
    <property type="entry name" value="Porins"/>
    <property type="match status" value="1"/>
</dbReference>
<evidence type="ECO:0000313" key="2">
    <source>
        <dbReference type="EMBL" id="TCV85160.1"/>
    </source>
</evidence>
<evidence type="ECO:0000313" key="3">
    <source>
        <dbReference type="Proteomes" id="UP000295367"/>
    </source>
</evidence>
<dbReference type="Proteomes" id="UP000295367">
    <property type="component" value="Unassembled WGS sequence"/>
</dbReference>
<dbReference type="OrthoDB" id="7493123at2"/>
<dbReference type="EMBL" id="SMCO01000010">
    <property type="protein sequence ID" value="TCV85160.1"/>
    <property type="molecule type" value="Genomic_DNA"/>
</dbReference>
<dbReference type="InterPro" id="IPR025737">
    <property type="entry name" value="FApF"/>
</dbReference>
<organism evidence="2 3">
    <name type="scientific">Sulfurirhabdus autotrophica</name>
    <dbReference type="NCBI Taxonomy" id="1706046"/>
    <lineage>
        <taxon>Bacteria</taxon>
        <taxon>Pseudomonadati</taxon>
        <taxon>Pseudomonadota</taxon>
        <taxon>Betaproteobacteria</taxon>
        <taxon>Nitrosomonadales</taxon>
        <taxon>Sulfuricellaceae</taxon>
        <taxon>Sulfurirhabdus</taxon>
    </lineage>
</organism>
<keyword evidence="1" id="KW-0732">Signal</keyword>
<reference evidence="2 3" key="1">
    <citation type="submission" date="2019-03" db="EMBL/GenBank/DDBJ databases">
        <title>Genomic Encyclopedia of Type Strains, Phase IV (KMG-IV): sequencing the most valuable type-strain genomes for metagenomic binning, comparative biology and taxonomic classification.</title>
        <authorList>
            <person name="Goeker M."/>
        </authorList>
    </citation>
    <scope>NUCLEOTIDE SEQUENCE [LARGE SCALE GENOMIC DNA]</scope>
    <source>
        <strain evidence="2 3">DSM 100309</strain>
    </source>
</reference>
<name>A0A4R3Y0K9_9PROT</name>
<dbReference type="Pfam" id="PF13557">
    <property type="entry name" value="Phenol_MetA_deg"/>
    <property type="match status" value="1"/>
</dbReference>
<comment type="caution">
    <text evidence="2">The sequence shown here is derived from an EMBL/GenBank/DDBJ whole genome shotgun (WGS) entry which is preliminary data.</text>
</comment>
<evidence type="ECO:0000256" key="1">
    <source>
        <dbReference type="SAM" id="SignalP"/>
    </source>
</evidence>
<proteinExistence type="predicted"/>
<dbReference type="RefSeq" id="WP_124945324.1">
    <property type="nucleotide sequence ID" value="NZ_BHVT01000010.1"/>
</dbReference>
<accession>A0A4R3Y0K9</accession>
<feature type="signal peptide" evidence="1">
    <location>
        <begin position="1"/>
        <end position="23"/>
    </location>
</feature>
<feature type="chain" id="PRO_5020782874" description="Outer membrane beta-barrel porin/alpha-amylase" evidence="1">
    <location>
        <begin position="24"/>
        <end position="312"/>
    </location>
</feature>
<gene>
    <name evidence="2" type="ORF">EDC63_11049</name>
</gene>
<dbReference type="AlphaFoldDB" id="A0A4R3Y0K9"/>
<dbReference type="PROSITE" id="PS51257">
    <property type="entry name" value="PROKAR_LIPOPROTEIN"/>
    <property type="match status" value="1"/>
</dbReference>